<proteinExistence type="predicted"/>
<name>A0A9X4M947_9CYAN</name>
<dbReference type="AlphaFoldDB" id="A0A9X4M947"/>
<dbReference type="PIRSF" id="PIRSF039032">
    <property type="entry name" value="HigB-2"/>
    <property type="match status" value="1"/>
</dbReference>
<dbReference type="RefSeq" id="WP_009627139.1">
    <property type="nucleotide sequence ID" value="NZ_VBTY01000077.1"/>
</dbReference>
<dbReference type="Pfam" id="PF06296">
    <property type="entry name" value="RelE"/>
    <property type="match status" value="1"/>
</dbReference>
<dbReference type="Proteomes" id="UP001152872">
    <property type="component" value="Unassembled WGS sequence"/>
</dbReference>
<comment type="caution">
    <text evidence="1">The sequence shown here is derived from an EMBL/GenBank/DDBJ whole genome shotgun (WGS) entry which is preliminary data.</text>
</comment>
<sequence>MTNQIKVEASPTFLKNIRTLRKKYPRIQNDMQSVIQQLEQGELLGDQISGIGYPVFKLRVKNSDIQKGKSGGYRLIYYVKTATGIVLLTVYPKSEQADIDATQIRDIIAEYNT</sequence>
<dbReference type="InterPro" id="IPR009387">
    <property type="entry name" value="HigB-2"/>
</dbReference>
<gene>
    <name evidence="1" type="ORF">FEV09_10735</name>
</gene>
<evidence type="ECO:0000313" key="2">
    <source>
        <dbReference type="Proteomes" id="UP001152872"/>
    </source>
</evidence>
<protein>
    <submittedName>
        <fullName evidence="1">Type II toxin-antitoxin system RelE/ParE family toxin</fullName>
    </submittedName>
</protein>
<organism evidence="1 2">
    <name type="scientific">Pseudanabaena catenata USMAC16</name>
    <dbReference type="NCBI Taxonomy" id="1855837"/>
    <lineage>
        <taxon>Bacteria</taxon>
        <taxon>Bacillati</taxon>
        <taxon>Cyanobacteriota</taxon>
        <taxon>Cyanophyceae</taxon>
        <taxon>Pseudanabaenales</taxon>
        <taxon>Pseudanabaenaceae</taxon>
        <taxon>Pseudanabaena</taxon>
    </lineage>
</organism>
<keyword evidence="2" id="KW-1185">Reference proteome</keyword>
<reference evidence="1" key="1">
    <citation type="submission" date="2019-05" db="EMBL/GenBank/DDBJ databases">
        <title>Whole genome sequencing of Pseudanabaena catenata USMAC16.</title>
        <authorList>
            <person name="Khan Z."/>
            <person name="Omar W.M."/>
            <person name="Convey P."/>
            <person name="Merican F."/>
            <person name="Najimudin N."/>
        </authorList>
    </citation>
    <scope>NUCLEOTIDE SEQUENCE</scope>
    <source>
        <strain evidence="1">USMAC16</strain>
    </source>
</reference>
<accession>A0A9X4M947</accession>
<evidence type="ECO:0000313" key="1">
    <source>
        <dbReference type="EMBL" id="MDG3495033.1"/>
    </source>
</evidence>
<dbReference type="EMBL" id="VBTY01000077">
    <property type="protein sequence ID" value="MDG3495033.1"/>
    <property type="molecule type" value="Genomic_DNA"/>
</dbReference>